<protein>
    <submittedName>
        <fullName evidence="4">CocE/NonD family hydrolase</fullName>
    </submittedName>
</protein>
<comment type="caution">
    <text evidence="4">The sequence shown here is derived from an EMBL/GenBank/DDBJ whole genome shotgun (WGS) entry which is preliminary data.</text>
</comment>
<dbReference type="InterPro" id="IPR029058">
    <property type="entry name" value="AB_hydrolase_fold"/>
</dbReference>
<dbReference type="SMART" id="SM00939">
    <property type="entry name" value="PepX_C"/>
    <property type="match status" value="1"/>
</dbReference>
<dbReference type="InterPro" id="IPR008979">
    <property type="entry name" value="Galactose-bd-like_sf"/>
</dbReference>
<dbReference type="SUPFAM" id="SSF49785">
    <property type="entry name" value="Galactose-binding domain-like"/>
    <property type="match status" value="1"/>
</dbReference>
<feature type="domain" description="Xaa-Pro dipeptidyl-peptidase C-terminal" evidence="3">
    <location>
        <begin position="360"/>
        <end position="571"/>
    </location>
</feature>
<dbReference type="RefSeq" id="WP_164268872.1">
    <property type="nucleotide sequence ID" value="NZ_JAAGMS010000015.1"/>
</dbReference>
<dbReference type="InterPro" id="IPR013736">
    <property type="entry name" value="Xaa-Pro_dipept_C"/>
</dbReference>
<accession>A0A7K3R3E3</accession>
<dbReference type="GO" id="GO:0008239">
    <property type="term" value="F:dipeptidyl-peptidase activity"/>
    <property type="evidence" value="ECO:0007669"/>
    <property type="project" value="InterPro"/>
</dbReference>
<dbReference type="Pfam" id="PF02129">
    <property type="entry name" value="Peptidase_S15"/>
    <property type="match status" value="2"/>
</dbReference>
<dbReference type="Gene3D" id="2.60.120.260">
    <property type="entry name" value="Galactose-binding domain-like"/>
    <property type="match status" value="1"/>
</dbReference>
<feature type="compositionally biased region" description="Basic and acidic residues" evidence="2">
    <location>
        <begin position="389"/>
        <end position="401"/>
    </location>
</feature>
<dbReference type="Gene3D" id="1.10.3020.10">
    <property type="entry name" value="alpha-amino acid ester hydrolase ( Helical cap domain)"/>
    <property type="match status" value="1"/>
</dbReference>
<dbReference type="SUPFAM" id="SSF53474">
    <property type="entry name" value="alpha/beta-Hydrolases"/>
    <property type="match status" value="1"/>
</dbReference>
<evidence type="ECO:0000259" key="3">
    <source>
        <dbReference type="SMART" id="SM00939"/>
    </source>
</evidence>
<feature type="region of interest" description="Disordered" evidence="2">
    <location>
        <begin position="125"/>
        <end position="169"/>
    </location>
</feature>
<evidence type="ECO:0000313" key="5">
    <source>
        <dbReference type="Proteomes" id="UP000470951"/>
    </source>
</evidence>
<proteinExistence type="predicted"/>
<dbReference type="Pfam" id="PF08530">
    <property type="entry name" value="PepX_C"/>
    <property type="match status" value="1"/>
</dbReference>
<evidence type="ECO:0000256" key="2">
    <source>
        <dbReference type="SAM" id="MobiDB-lite"/>
    </source>
</evidence>
<organism evidence="4 5">
    <name type="scientific">Streptomyces anulatus</name>
    <name type="common">Streptomyces chrysomallus</name>
    <dbReference type="NCBI Taxonomy" id="1892"/>
    <lineage>
        <taxon>Bacteria</taxon>
        <taxon>Bacillati</taxon>
        <taxon>Actinomycetota</taxon>
        <taxon>Actinomycetes</taxon>
        <taxon>Kitasatosporales</taxon>
        <taxon>Streptomycetaceae</taxon>
        <taxon>Streptomyces</taxon>
    </lineage>
</organism>
<feature type="region of interest" description="Disordered" evidence="2">
    <location>
        <begin position="355"/>
        <end position="407"/>
    </location>
</feature>
<dbReference type="EMBL" id="JAAGMS010000015">
    <property type="protein sequence ID" value="NEB96642.1"/>
    <property type="molecule type" value="Genomic_DNA"/>
</dbReference>
<feature type="compositionally biased region" description="Polar residues" evidence="2">
    <location>
        <begin position="372"/>
        <end position="382"/>
    </location>
</feature>
<gene>
    <name evidence="4" type="ORF">G3I58_01240</name>
</gene>
<dbReference type="InterPro" id="IPR005674">
    <property type="entry name" value="CocE/Ser_esterase"/>
</dbReference>
<name>A0A7K3R3E3_STRAQ</name>
<dbReference type="NCBIfam" id="TIGR00976">
    <property type="entry name" value="CocE_NonD"/>
    <property type="match status" value="1"/>
</dbReference>
<sequence>MNPRTLYVPTPDGTALATDVCLPDGTSPLPAVLIRTPYGREAHRAELRGWAAHGFAALAQDVRGRHGSPGEWHPYRDHEETDGAATVAWVRAQAWSNGEVVAVGASYAAYCALVTVLAAPEAACDTGPDTDPGDHHRDGAPDVRHGEGAPDARHGEGAPDARHRDGVPGAFLRDGVPDAVIAAVPALGLTETAREPGGPERLWARAGWWAAHGDRRDSDPDALRRALADDPRLLEHLPVARLADRLAASLGRELPSWSGLWADRTRGRLVALGSSARLPLLAVGGTRDPFAEDTVALWRGWGGPSRLLLGPWGHRLTADPAAPARTRVNLGALYVRWARAALAGRLEPTRHGVIALGDSGRWHGTRPRSTPDPASTQAATPQDPSPQEGAERRAGADRPEAGSRWSFDAPTGLRLLHGAEFNADPDRPVRSDDLTVPADGEHADRCLLLSPPLPRPLDLAGAAFARINVTADTPCADWVVRLTALDPNGRADPLAFGIVRRTGPPGEAADISVPLGTLGRRLPAGTRLRAEIAGHHFPAHARNPHTGEDPVTATRLAPSRRTVDPWGSALHLPVVARRRYVEPAPEICR</sequence>
<dbReference type="InterPro" id="IPR000383">
    <property type="entry name" value="Xaa-Pro-like_dom"/>
</dbReference>
<dbReference type="Gene3D" id="3.40.50.1820">
    <property type="entry name" value="alpha/beta hydrolase"/>
    <property type="match status" value="2"/>
</dbReference>
<dbReference type="Proteomes" id="UP000470951">
    <property type="component" value="Unassembled WGS sequence"/>
</dbReference>
<dbReference type="AlphaFoldDB" id="A0A7K3R3E3"/>
<reference evidence="4 5" key="1">
    <citation type="submission" date="2020-01" db="EMBL/GenBank/DDBJ databases">
        <title>Insect and environment-associated Actinomycetes.</title>
        <authorList>
            <person name="Currrie C."/>
            <person name="Chevrette M."/>
            <person name="Carlson C."/>
            <person name="Stubbendieck R."/>
            <person name="Wendt-Pienkowski E."/>
        </authorList>
    </citation>
    <scope>NUCLEOTIDE SEQUENCE [LARGE SCALE GENOMIC DNA]</scope>
    <source>
        <strain evidence="4 5">SID7903</strain>
    </source>
</reference>
<evidence type="ECO:0000313" key="4">
    <source>
        <dbReference type="EMBL" id="NEB96642.1"/>
    </source>
</evidence>
<evidence type="ECO:0000256" key="1">
    <source>
        <dbReference type="ARBA" id="ARBA00022801"/>
    </source>
</evidence>
<feature type="compositionally biased region" description="Basic and acidic residues" evidence="2">
    <location>
        <begin position="132"/>
        <end position="166"/>
    </location>
</feature>
<keyword evidence="1 4" id="KW-0378">Hydrolase</keyword>